<dbReference type="InterPro" id="IPR036259">
    <property type="entry name" value="MFS_trans_sf"/>
</dbReference>
<feature type="transmembrane region" description="Helical" evidence="6">
    <location>
        <begin position="402"/>
        <end position="423"/>
    </location>
</feature>
<feature type="transmembrane region" description="Helical" evidence="6">
    <location>
        <begin position="318"/>
        <end position="335"/>
    </location>
</feature>
<evidence type="ECO:0000259" key="7">
    <source>
        <dbReference type="PROSITE" id="PS50850"/>
    </source>
</evidence>
<dbReference type="Gene3D" id="1.20.1250.20">
    <property type="entry name" value="MFS general substrate transporter like domains"/>
    <property type="match status" value="2"/>
</dbReference>
<sequence length="490" mass="53101">MDSSISKEAGVSSLAVLQDAGAAATHIGSLSTDTRAALDKRLRRKFDLRVLPFLTMMHLCSMIDRSNMGNAAVLGTREDLNLTGNRFNIALTLFFIPYVLFETPANMVQRQIGPRIWLCFLTVSFGLVTTCISVVGSFGGLCAARVALGLCESGVLAGIMYTLSSFYRRSELTTRMGYLNAIVTLSGAFGGLLATGLTRVPAFGMLHTWRHIFFFEGLITILVGLSVIFLPNDPASAGFLTEEERIYTCSRLVDESKALASETMNKTTFKRALFHLPTQMVAIALVCATCSMGSLQLFSPTLLRNMGYTGQEAQLMSVPPYVFGAIVCVTVATLSDRFRRRGFFFMTLLAPCIFIGFTLNQFVDAVAARYFGLFLAVGGAFTASPLLLSWSVDNNSGPAVKAIAAAYSIGFGGCGQLLSTWTYRAAEAPGYVTGHSINMAASSVLFIAAATHTYYALAENKKRAAGLRDDRLRDEAQGLDHSHPLFRFTT</sequence>
<dbReference type="InterPro" id="IPR020846">
    <property type="entry name" value="MFS_dom"/>
</dbReference>
<accession>A0A9P8VJ60</accession>
<dbReference type="OrthoDB" id="9971669at2759"/>
<feature type="transmembrane region" description="Helical" evidence="6">
    <location>
        <begin position="369"/>
        <end position="390"/>
    </location>
</feature>
<dbReference type="PANTHER" id="PTHR43791:SF53">
    <property type="entry name" value="MAJOR FACILITATOR SUPERFAMILY (MFS) PROFILE DOMAIN-CONTAINING PROTEIN"/>
    <property type="match status" value="1"/>
</dbReference>
<evidence type="ECO:0000256" key="3">
    <source>
        <dbReference type="ARBA" id="ARBA00022692"/>
    </source>
</evidence>
<comment type="caution">
    <text evidence="8">The sequence shown here is derived from an EMBL/GenBank/DDBJ whole genome shotgun (WGS) entry which is preliminary data.</text>
</comment>
<feature type="transmembrane region" description="Helical" evidence="6">
    <location>
        <begin position="435"/>
        <end position="458"/>
    </location>
</feature>
<reference evidence="8" key="1">
    <citation type="journal article" date="2021" name="Nat. Commun.">
        <title>Genetic determinants of endophytism in the Arabidopsis root mycobiome.</title>
        <authorList>
            <person name="Mesny F."/>
            <person name="Miyauchi S."/>
            <person name="Thiergart T."/>
            <person name="Pickel B."/>
            <person name="Atanasova L."/>
            <person name="Karlsson M."/>
            <person name="Huettel B."/>
            <person name="Barry K.W."/>
            <person name="Haridas S."/>
            <person name="Chen C."/>
            <person name="Bauer D."/>
            <person name="Andreopoulos W."/>
            <person name="Pangilinan J."/>
            <person name="LaButti K."/>
            <person name="Riley R."/>
            <person name="Lipzen A."/>
            <person name="Clum A."/>
            <person name="Drula E."/>
            <person name="Henrissat B."/>
            <person name="Kohler A."/>
            <person name="Grigoriev I.V."/>
            <person name="Martin F.M."/>
            <person name="Hacquard S."/>
        </authorList>
    </citation>
    <scope>NUCLEOTIDE SEQUENCE</scope>
    <source>
        <strain evidence="8">MPI-SDFR-AT-0117</strain>
    </source>
</reference>
<dbReference type="InterPro" id="IPR011701">
    <property type="entry name" value="MFS"/>
</dbReference>
<feature type="transmembrane region" description="Helical" evidence="6">
    <location>
        <begin position="178"/>
        <end position="197"/>
    </location>
</feature>
<dbReference type="EMBL" id="JAGSXJ010000002">
    <property type="protein sequence ID" value="KAH6695504.1"/>
    <property type="molecule type" value="Genomic_DNA"/>
</dbReference>
<keyword evidence="3 6" id="KW-0812">Transmembrane</keyword>
<name>A0A9P8VJ60_9PEZI</name>
<evidence type="ECO:0000313" key="8">
    <source>
        <dbReference type="EMBL" id="KAH6695504.1"/>
    </source>
</evidence>
<dbReference type="AlphaFoldDB" id="A0A9P8VJ60"/>
<evidence type="ECO:0000256" key="6">
    <source>
        <dbReference type="SAM" id="Phobius"/>
    </source>
</evidence>
<feature type="transmembrane region" description="Helical" evidence="6">
    <location>
        <begin position="342"/>
        <end position="363"/>
    </location>
</feature>
<dbReference type="FunFam" id="1.20.1250.20:FF:000013">
    <property type="entry name" value="MFS general substrate transporter"/>
    <property type="match status" value="1"/>
</dbReference>
<feature type="transmembrane region" description="Helical" evidence="6">
    <location>
        <begin position="280"/>
        <end position="298"/>
    </location>
</feature>
<feature type="transmembrane region" description="Helical" evidence="6">
    <location>
        <begin position="117"/>
        <end position="140"/>
    </location>
</feature>
<dbReference type="SUPFAM" id="SSF103473">
    <property type="entry name" value="MFS general substrate transporter"/>
    <property type="match status" value="1"/>
</dbReference>
<comment type="subcellular location">
    <subcellularLocation>
        <location evidence="1">Membrane</location>
        <topology evidence="1">Multi-pass membrane protein</topology>
    </subcellularLocation>
</comment>
<evidence type="ECO:0000256" key="1">
    <source>
        <dbReference type="ARBA" id="ARBA00004141"/>
    </source>
</evidence>
<dbReference type="GO" id="GO:0022857">
    <property type="term" value="F:transmembrane transporter activity"/>
    <property type="evidence" value="ECO:0007669"/>
    <property type="project" value="InterPro"/>
</dbReference>
<dbReference type="PANTHER" id="PTHR43791">
    <property type="entry name" value="PERMEASE-RELATED"/>
    <property type="match status" value="1"/>
</dbReference>
<evidence type="ECO:0000256" key="2">
    <source>
        <dbReference type="ARBA" id="ARBA00022448"/>
    </source>
</evidence>
<feature type="transmembrane region" description="Helical" evidence="6">
    <location>
        <begin position="146"/>
        <end position="166"/>
    </location>
</feature>
<keyword evidence="2" id="KW-0813">Transport</keyword>
<feature type="transmembrane region" description="Helical" evidence="6">
    <location>
        <begin position="209"/>
        <end position="230"/>
    </location>
</feature>
<evidence type="ECO:0000256" key="5">
    <source>
        <dbReference type="ARBA" id="ARBA00023136"/>
    </source>
</evidence>
<dbReference type="Pfam" id="PF07690">
    <property type="entry name" value="MFS_1"/>
    <property type="match status" value="1"/>
</dbReference>
<dbReference type="Proteomes" id="UP000770015">
    <property type="component" value="Unassembled WGS sequence"/>
</dbReference>
<evidence type="ECO:0000313" key="9">
    <source>
        <dbReference type="Proteomes" id="UP000770015"/>
    </source>
</evidence>
<gene>
    <name evidence="8" type="ORF">F5X68DRAFT_128028</name>
</gene>
<keyword evidence="4 6" id="KW-1133">Transmembrane helix</keyword>
<organism evidence="8 9">
    <name type="scientific">Plectosphaerella plurivora</name>
    <dbReference type="NCBI Taxonomy" id="936078"/>
    <lineage>
        <taxon>Eukaryota</taxon>
        <taxon>Fungi</taxon>
        <taxon>Dikarya</taxon>
        <taxon>Ascomycota</taxon>
        <taxon>Pezizomycotina</taxon>
        <taxon>Sordariomycetes</taxon>
        <taxon>Hypocreomycetidae</taxon>
        <taxon>Glomerellales</taxon>
        <taxon>Plectosphaerellaceae</taxon>
        <taxon>Plectosphaerella</taxon>
    </lineage>
</organism>
<proteinExistence type="predicted"/>
<protein>
    <submittedName>
        <fullName evidence="8">Major facilitator superfamily domain-containing protein</fullName>
    </submittedName>
</protein>
<keyword evidence="5 6" id="KW-0472">Membrane</keyword>
<evidence type="ECO:0000256" key="4">
    <source>
        <dbReference type="ARBA" id="ARBA00022989"/>
    </source>
</evidence>
<dbReference type="GO" id="GO:0016020">
    <property type="term" value="C:membrane"/>
    <property type="evidence" value="ECO:0007669"/>
    <property type="project" value="UniProtKB-SubCell"/>
</dbReference>
<keyword evidence="9" id="KW-1185">Reference proteome</keyword>
<dbReference type="FunFam" id="1.20.1250.20:FF:000018">
    <property type="entry name" value="MFS transporter permease"/>
    <property type="match status" value="1"/>
</dbReference>
<dbReference type="PROSITE" id="PS50850">
    <property type="entry name" value="MFS"/>
    <property type="match status" value="1"/>
</dbReference>
<feature type="domain" description="Major facilitator superfamily (MFS) profile" evidence="7">
    <location>
        <begin position="50"/>
        <end position="461"/>
    </location>
</feature>